<protein>
    <submittedName>
        <fullName evidence="3">Uncharacterized protein</fullName>
    </submittedName>
</protein>
<proteinExistence type="predicted"/>
<reference evidence="3 4" key="1">
    <citation type="submission" date="2014-11" db="EMBL/GenBank/DDBJ databases">
        <title>Genetic blueprint of the zoonotic pathogen Toxocara canis.</title>
        <authorList>
            <person name="Zhu X.-Q."/>
            <person name="Korhonen P.K."/>
            <person name="Cai H."/>
            <person name="Young N.D."/>
            <person name="Nejsum P."/>
            <person name="von Samson-Himmelstjerna G."/>
            <person name="Boag P.R."/>
            <person name="Tan P."/>
            <person name="Li Q."/>
            <person name="Min J."/>
            <person name="Yang Y."/>
            <person name="Wang X."/>
            <person name="Fang X."/>
            <person name="Hall R.S."/>
            <person name="Hofmann A."/>
            <person name="Sternberg P.W."/>
            <person name="Jex A.R."/>
            <person name="Gasser R.B."/>
        </authorList>
    </citation>
    <scope>NUCLEOTIDE SEQUENCE [LARGE SCALE GENOMIC DNA]</scope>
    <source>
        <strain evidence="3">PN_DK_2014</strain>
    </source>
</reference>
<feature type="transmembrane region" description="Helical" evidence="2">
    <location>
        <begin position="189"/>
        <end position="208"/>
    </location>
</feature>
<accession>A0A0B2URX1</accession>
<dbReference type="OrthoDB" id="10575783at2759"/>
<comment type="caution">
    <text evidence="3">The sequence shown here is derived from an EMBL/GenBank/DDBJ whole genome shotgun (WGS) entry which is preliminary data.</text>
</comment>
<keyword evidence="2" id="KW-1133">Transmembrane helix</keyword>
<organism evidence="3 4">
    <name type="scientific">Toxocara canis</name>
    <name type="common">Canine roundworm</name>
    <dbReference type="NCBI Taxonomy" id="6265"/>
    <lineage>
        <taxon>Eukaryota</taxon>
        <taxon>Metazoa</taxon>
        <taxon>Ecdysozoa</taxon>
        <taxon>Nematoda</taxon>
        <taxon>Chromadorea</taxon>
        <taxon>Rhabditida</taxon>
        <taxon>Spirurina</taxon>
        <taxon>Ascaridomorpha</taxon>
        <taxon>Ascaridoidea</taxon>
        <taxon>Toxocaridae</taxon>
        <taxon>Toxocara</taxon>
    </lineage>
</organism>
<evidence type="ECO:0000256" key="2">
    <source>
        <dbReference type="SAM" id="Phobius"/>
    </source>
</evidence>
<evidence type="ECO:0000256" key="1">
    <source>
        <dbReference type="SAM" id="MobiDB-lite"/>
    </source>
</evidence>
<gene>
    <name evidence="3" type="ORF">Tcan_05813</name>
</gene>
<feature type="compositionally biased region" description="Polar residues" evidence="1">
    <location>
        <begin position="21"/>
        <end position="42"/>
    </location>
</feature>
<keyword evidence="2" id="KW-0812">Transmembrane</keyword>
<keyword evidence="4" id="KW-1185">Reference proteome</keyword>
<feature type="compositionally biased region" description="Polar residues" evidence="1">
    <location>
        <begin position="99"/>
        <end position="135"/>
    </location>
</feature>
<dbReference type="AlphaFoldDB" id="A0A0B2URX1"/>
<dbReference type="EMBL" id="JPKZ01004121">
    <property type="protein sequence ID" value="KHN71994.1"/>
    <property type="molecule type" value="Genomic_DNA"/>
</dbReference>
<dbReference type="Proteomes" id="UP000031036">
    <property type="component" value="Unassembled WGS sequence"/>
</dbReference>
<name>A0A0B2URX1_TOXCA</name>
<sequence>MTSGSRVLMADSMEGDHEENNQTSPQEESSQNASLPVNTTETASDEVTDEKQANEEKPKHEEEACSGNGESEMVDEPPLGWDAGAEQVKEMGWGDLPPTNAQAQGASDNGASSWANSSEQAAEKPQNTDSTSASRAKSGRRGNGRRPKYTDVTDQLGFMAETQYDEKGTSEGKAVLGCAFHDSRICTCIVYAASVLFVFVVGPAVSGWRQ</sequence>
<evidence type="ECO:0000313" key="3">
    <source>
        <dbReference type="EMBL" id="KHN71994.1"/>
    </source>
</evidence>
<feature type="region of interest" description="Disordered" evidence="1">
    <location>
        <begin position="1"/>
        <end position="151"/>
    </location>
</feature>
<feature type="compositionally biased region" description="Basic and acidic residues" evidence="1">
    <location>
        <begin position="49"/>
        <end position="63"/>
    </location>
</feature>
<keyword evidence="2" id="KW-0472">Membrane</keyword>
<evidence type="ECO:0000313" key="4">
    <source>
        <dbReference type="Proteomes" id="UP000031036"/>
    </source>
</evidence>
<feature type="compositionally biased region" description="Basic residues" evidence="1">
    <location>
        <begin position="137"/>
        <end position="147"/>
    </location>
</feature>